<reference evidence="2" key="1">
    <citation type="journal article" date="2019" name="Int. J. Syst. Evol. Microbiol.">
        <title>The Global Catalogue of Microorganisms (GCM) 10K type strain sequencing project: providing services to taxonomists for standard genome sequencing and annotation.</title>
        <authorList>
            <consortium name="The Broad Institute Genomics Platform"/>
            <consortium name="The Broad Institute Genome Sequencing Center for Infectious Disease"/>
            <person name="Wu L."/>
            <person name="Ma J."/>
        </authorList>
    </citation>
    <scope>NUCLEOTIDE SEQUENCE [LARGE SCALE GENOMIC DNA]</scope>
    <source>
        <strain evidence="2">CGMCC 1.15439</strain>
    </source>
</reference>
<proteinExistence type="predicted"/>
<dbReference type="EMBL" id="BMJA01000001">
    <property type="protein sequence ID" value="GGA19751.1"/>
    <property type="molecule type" value="Genomic_DNA"/>
</dbReference>
<protein>
    <submittedName>
        <fullName evidence="1">Uncharacterized protein</fullName>
    </submittedName>
</protein>
<evidence type="ECO:0000313" key="2">
    <source>
        <dbReference type="Proteomes" id="UP000620046"/>
    </source>
</evidence>
<evidence type="ECO:0000313" key="1">
    <source>
        <dbReference type="EMBL" id="GGA19751.1"/>
    </source>
</evidence>
<keyword evidence="2" id="KW-1185">Reference proteome</keyword>
<sequence length="53" mass="5736">MASDAPCPELGEDACTVSSAMKALLSKGLPRLCLLDDEYKQVLLKAEIKWLAV</sequence>
<dbReference type="Proteomes" id="UP000620046">
    <property type="component" value="Unassembled WGS sequence"/>
</dbReference>
<name>A0ABQ1FK96_9GAMM</name>
<organism evidence="1 2">
    <name type="scientific">Dyella nitratireducens</name>
    <dbReference type="NCBI Taxonomy" id="1849580"/>
    <lineage>
        <taxon>Bacteria</taxon>
        <taxon>Pseudomonadati</taxon>
        <taxon>Pseudomonadota</taxon>
        <taxon>Gammaproteobacteria</taxon>
        <taxon>Lysobacterales</taxon>
        <taxon>Rhodanobacteraceae</taxon>
        <taxon>Dyella</taxon>
    </lineage>
</organism>
<comment type="caution">
    <text evidence="1">The sequence shown here is derived from an EMBL/GenBank/DDBJ whole genome shotgun (WGS) entry which is preliminary data.</text>
</comment>
<accession>A0ABQ1FK96</accession>
<gene>
    <name evidence="1" type="ORF">GCM10010981_04690</name>
</gene>